<feature type="transmembrane region" description="Helical" evidence="2">
    <location>
        <begin position="236"/>
        <end position="257"/>
    </location>
</feature>
<feature type="compositionally biased region" description="Low complexity" evidence="1">
    <location>
        <begin position="145"/>
        <end position="154"/>
    </location>
</feature>
<feature type="compositionally biased region" description="Basic and acidic residues" evidence="1">
    <location>
        <begin position="1"/>
        <end position="24"/>
    </location>
</feature>
<feature type="region of interest" description="Disordered" evidence="1">
    <location>
        <begin position="1"/>
        <end position="165"/>
    </location>
</feature>
<feature type="compositionally biased region" description="Basic and acidic residues" evidence="1">
    <location>
        <begin position="99"/>
        <end position="108"/>
    </location>
</feature>
<evidence type="ECO:0000313" key="3">
    <source>
        <dbReference type="EMBL" id="CAJ1944982.1"/>
    </source>
</evidence>
<reference evidence="3" key="1">
    <citation type="submission" date="2023-08" db="EMBL/GenBank/DDBJ databases">
        <authorList>
            <person name="Audoor S."/>
            <person name="Bilcke G."/>
        </authorList>
    </citation>
    <scope>NUCLEOTIDE SEQUENCE</scope>
</reference>
<feature type="region of interest" description="Disordered" evidence="1">
    <location>
        <begin position="261"/>
        <end position="463"/>
    </location>
</feature>
<keyword evidence="2" id="KW-0472">Membrane</keyword>
<feature type="compositionally biased region" description="Low complexity" evidence="1">
    <location>
        <begin position="417"/>
        <end position="440"/>
    </location>
</feature>
<sequence>MQHSAEQETSKEERRKKRQEEDRRAKSRGARTTTSGGGSSSQRRSDRDAKEKARGRRNRNDPPVNPGVVAEKNSSDARQKGRARRTGSGPVVPGAVSETKNKEDDARERSKKRKEKNSQNSSSRSTGGSNTAQRERNRKIKEKAAMAAVTPSAATLDQKKTTSAAEDEEIIPMAAAIDIEDEPAKQEEYAVDGTCCMAPAMSATLFASNEAAESARDQEQADEKLAATPTPFYCKAWFWLIVLLVLVGGAVGLVFGLNSSSNDTASSAASISTTTAPTNSPDKGLPPTNVPASTNAPTGTDSPDTGNSAGVPASPSDAPTSVSQPTDPTEPTDSKTPPSIPPPSMSPSSNPTDAPVVGPSPPPTVFPTATPSVTPTGLPPAEPSSNPTFAPFPGPSPPPTPSPSKVPTVSPTPSPTKMPSQSPSSRPTTTPSLRPTRAPSQQPSKGPTQQPSVVPTVAPTDRPTFAFDGQGVPVYGDWENEVNIGDDIGQYFLYVPNDWEAVFGSLPPAYPASAVLNAEQRRNDQVIWQGQMIAWTHGGSRSDIPVGFESGRRNPYSNSAIGQWETGDVIVPRYVTPNVDWRSSFNANSLSGQGKYFLYKYEEWEATFGFDPRSADAQTPAIVCRNGQQVYSADIQTWPLQTYHGGYLHARRVSGSTTGDFEQGDYLLPPNMACPKAIRSSFTSPVPITAADATKYKTTSVAAGSYFFFDNSDWEQAFEFPTFGDCATSCSVSTRDINLAFFNVRQCRNGAEIWTGLVATSASHFYYPSESRAVGRRNNPTAGDFETGDTIVPFSRSCS</sequence>
<feature type="compositionally biased region" description="Polar residues" evidence="1">
    <location>
        <begin position="317"/>
        <end position="329"/>
    </location>
</feature>
<accession>A0AAD2CSU1</accession>
<feature type="compositionally biased region" description="Basic and acidic residues" evidence="1">
    <location>
        <begin position="43"/>
        <end position="52"/>
    </location>
</feature>
<dbReference type="AlphaFoldDB" id="A0AAD2CSU1"/>
<protein>
    <recommendedName>
        <fullName evidence="5">Transmembrane protein</fullName>
    </recommendedName>
</protein>
<evidence type="ECO:0000256" key="2">
    <source>
        <dbReference type="SAM" id="Phobius"/>
    </source>
</evidence>
<feature type="compositionally biased region" description="Polar residues" evidence="1">
    <location>
        <begin position="290"/>
        <end position="308"/>
    </location>
</feature>
<name>A0AAD2CSU1_9STRA</name>
<evidence type="ECO:0000313" key="4">
    <source>
        <dbReference type="Proteomes" id="UP001295423"/>
    </source>
</evidence>
<dbReference type="Proteomes" id="UP001295423">
    <property type="component" value="Unassembled WGS sequence"/>
</dbReference>
<evidence type="ECO:0008006" key="5">
    <source>
        <dbReference type="Google" id="ProtNLM"/>
    </source>
</evidence>
<evidence type="ECO:0000256" key="1">
    <source>
        <dbReference type="SAM" id="MobiDB-lite"/>
    </source>
</evidence>
<keyword evidence="2" id="KW-1133">Transmembrane helix</keyword>
<keyword evidence="2" id="KW-0812">Transmembrane</keyword>
<feature type="compositionally biased region" description="Pro residues" evidence="1">
    <location>
        <begin position="390"/>
        <end position="416"/>
    </location>
</feature>
<comment type="caution">
    <text evidence="3">The sequence shown here is derived from an EMBL/GenBank/DDBJ whole genome shotgun (WGS) entry which is preliminary data.</text>
</comment>
<proteinExistence type="predicted"/>
<feature type="compositionally biased region" description="Low complexity" evidence="1">
    <location>
        <begin position="261"/>
        <end position="280"/>
    </location>
</feature>
<dbReference type="EMBL" id="CAKOGP040001291">
    <property type="protein sequence ID" value="CAJ1944982.1"/>
    <property type="molecule type" value="Genomic_DNA"/>
</dbReference>
<keyword evidence="4" id="KW-1185">Reference proteome</keyword>
<gene>
    <name evidence="3" type="ORF">CYCCA115_LOCUS9133</name>
</gene>
<feature type="compositionally biased region" description="Polar residues" evidence="1">
    <location>
        <begin position="441"/>
        <end position="453"/>
    </location>
</feature>
<organism evidence="3 4">
    <name type="scientific">Cylindrotheca closterium</name>
    <dbReference type="NCBI Taxonomy" id="2856"/>
    <lineage>
        <taxon>Eukaryota</taxon>
        <taxon>Sar</taxon>
        <taxon>Stramenopiles</taxon>
        <taxon>Ochrophyta</taxon>
        <taxon>Bacillariophyta</taxon>
        <taxon>Bacillariophyceae</taxon>
        <taxon>Bacillariophycidae</taxon>
        <taxon>Bacillariales</taxon>
        <taxon>Bacillariaceae</taxon>
        <taxon>Cylindrotheca</taxon>
    </lineage>
</organism>